<dbReference type="CDD" id="cd17729">
    <property type="entry name" value="BRCT_CTDP1"/>
    <property type="match status" value="1"/>
</dbReference>
<evidence type="ECO:0000259" key="9">
    <source>
        <dbReference type="PROSITE" id="PS50969"/>
    </source>
</evidence>
<dbReference type="InterPro" id="IPR036412">
    <property type="entry name" value="HAD-like_sf"/>
</dbReference>
<feature type="region of interest" description="Disordered" evidence="7">
    <location>
        <begin position="564"/>
        <end position="669"/>
    </location>
</feature>
<feature type="domain" description="FCP1 homology" evidence="9">
    <location>
        <begin position="121"/>
        <end position="317"/>
    </location>
</feature>
<dbReference type="EC" id="3.1.3.16" evidence="6"/>
<evidence type="ECO:0000313" key="11">
    <source>
        <dbReference type="Proteomes" id="UP000054408"/>
    </source>
</evidence>
<evidence type="ECO:0000256" key="5">
    <source>
        <dbReference type="ARBA" id="ARBA00048336"/>
    </source>
</evidence>
<dbReference type="SUPFAM" id="SSF56784">
    <property type="entry name" value="HAD-like"/>
    <property type="match status" value="1"/>
</dbReference>
<dbReference type="InterPro" id="IPR039189">
    <property type="entry name" value="Fcp1"/>
</dbReference>
<sequence length="669" mass="71347">MVLASNGSTFPVYAHASGKLLSFDVTAPSSVLSKGSAVATLAVCAHAIQFHGLCAVCGVDMSSLAALSARYHMPDDVMVDDDDDGADPPSSMMSVTHDAKDLVVSQGVAKAMAVRQEARLIAARKMVLVLDLDLTLVHATTDDRAAAIAGTVVLDFEAMSAPECDKGALADLPPIDAPNVVLRFQMGGAANYFVKLRPGLLKFLRDMNELFELHIFTAGNRPYAERIANILDPDQTLFSSRIVSRDDLDDSFKEDNQIFKSLSRLFPFGDSLVLILDDSPAVWAANAANLLQVAPYRYFVYMAGVNNFANTTVLANESGAGPSAPTAAEAKASRDAKAAQAAAASVAVLAPLGIEMATPPKGELERFVFRPLPGIPAQQAPSVRKLRHDLRQLENIQKVLSEAHRRFFIEHARAEAGADDATPDAKIILPNLKLAVLDGVRICFSGVIPAHEKYDEHPMVALAAEFGARIHLDVTNDVTHVVAARPTSKVLKAQSMVGKYIVHLDWLRSSVKYYCRQNESHYPLGTIPTLVTEANRREPPPDSESDTPGLTAEDLQALQQDLDDLSDDDDESTTTDDDNNNGDEDGASSDASSEPASLKRKRDDSASAGHSAPKRSKSLATGSAAASEARPATEVGDDAGPATEGGDDAGPTTGEGNEAGFDFLDDLFQ</sequence>
<evidence type="ECO:0000259" key="8">
    <source>
        <dbReference type="PROSITE" id="PS50172"/>
    </source>
</evidence>
<feature type="domain" description="BRCT" evidence="8">
    <location>
        <begin position="432"/>
        <end position="524"/>
    </location>
</feature>
<comment type="catalytic activity">
    <reaction evidence="5 6">
        <text>O-phospho-L-threonyl-[protein] + H2O = L-threonyl-[protein] + phosphate</text>
        <dbReference type="Rhea" id="RHEA:47004"/>
        <dbReference type="Rhea" id="RHEA-COMP:11060"/>
        <dbReference type="Rhea" id="RHEA-COMP:11605"/>
        <dbReference type="ChEBI" id="CHEBI:15377"/>
        <dbReference type="ChEBI" id="CHEBI:30013"/>
        <dbReference type="ChEBI" id="CHEBI:43474"/>
        <dbReference type="ChEBI" id="CHEBI:61977"/>
        <dbReference type="EC" id="3.1.3.16"/>
    </reaction>
</comment>
<dbReference type="SMART" id="SM00292">
    <property type="entry name" value="BRCT"/>
    <property type="match status" value="1"/>
</dbReference>
<dbReference type="InterPro" id="IPR036420">
    <property type="entry name" value="BRCT_dom_sf"/>
</dbReference>
<feature type="region of interest" description="Disordered" evidence="7">
    <location>
        <begin position="526"/>
        <end position="549"/>
    </location>
</feature>
<dbReference type="PANTHER" id="PTHR23081">
    <property type="entry name" value="RNA POLYMERASE II CTD PHOSPHATASE"/>
    <property type="match status" value="1"/>
</dbReference>
<feature type="compositionally biased region" description="Acidic residues" evidence="7">
    <location>
        <begin position="564"/>
        <end position="587"/>
    </location>
</feature>
<reference evidence="10 11" key="1">
    <citation type="submission" date="2010-05" db="EMBL/GenBank/DDBJ databases">
        <title>The Genome Sequence of Thecamonas trahens ATCC 50062.</title>
        <authorList>
            <consortium name="The Broad Institute Genome Sequencing Platform"/>
            <person name="Russ C."/>
            <person name="Cuomo C."/>
            <person name="Shea T."/>
            <person name="Young S.K."/>
            <person name="Zeng Q."/>
            <person name="Koehrsen M."/>
            <person name="Haas B."/>
            <person name="Borodovsky M."/>
            <person name="Guigo R."/>
            <person name="Alvarado L."/>
            <person name="Berlin A."/>
            <person name="Bochicchio J."/>
            <person name="Borenstein D."/>
            <person name="Chapman S."/>
            <person name="Chen Z."/>
            <person name="Freedman E."/>
            <person name="Gellesch M."/>
            <person name="Goldberg J."/>
            <person name="Griggs A."/>
            <person name="Gujja S."/>
            <person name="Heilman E."/>
            <person name="Heiman D."/>
            <person name="Hepburn T."/>
            <person name="Howarth C."/>
            <person name="Jen D."/>
            <person name="Larson L."/>
            <person name="Mehta T."/>
            <person name="Park D."/>
            <person name="Pearson M."/>
            <person name="Roberts A."/>
            <person name="Saif S."/>
            <person name="Shenoy N."/>
            <person name="Sisk P."/>
            <person name="Stolte C."/>
            <person name="Sykes S."/>
            <person name="Thomson T."/>
            <person name="Walk T."/>
            <person name="White J."/>
            <person name="Yandava C."/>
            <person name="Burger G."/>
            <person name="Gray M.W."/>
            <person name="Holland P.W.H."/>
            <person name="King N."/>
            <person name="Lang F.B.F."/>
            <person name="Roger A.J."/>
            <person name="Ruiz-Trillo I."/>
            <person name="Lander E."/>
            <person name="Nusbaum C."/>
        </authorList>
    </citation>
    <scope>NUCLEOTIDE SEQUENCE [LARGE SCALE GENOMIC DNA]</scope>
    <source>
        <strain evidence="10 11">ATCC 50062</strain>
    </source>
</reference>
<dbReference type="NCBIfam" id="TIGR02250">
    <property type="entry name" value="FCP1_euk"/>
    <property type="match status" value="1"/>
</dbReference>
<proteinExistence type="predicted"/>
<evidence type="ECO:0000256" key="4">
    <source>
        <dbReference type="ARBA" id="ARBA00047761"/>
    </source>
</evidence>
<protein>
    <recommendedName>
        <fullName evidence="6">RNA polymerase II subunit A C-terminal domain phosphatase</fullName>
        <ecNumber evidence="6">3.1.3.16</ecNumber>
    </recommendedName>
</protein>
<dbReference type="OMA" id="CILAYEP"/>
<dbReference type="STRING" id="461836.A0A0L0DNT9"/>
<keyword evidence="2 6" id="KW-0378">Hydrolase</keyword>
<organism evidence="10 11">
    <name type="scientific">Thecamonas trahens ATCC 50062</name>
    <dbReference type="NCBI Taxonomy" id="461836"/>
    <lineage>
        <taxon>Eukaryota</taxon>
        <taxon>Apusozoa</taxon>
        <taxon>Apusomonadida</taxon>
        <taxon>Apusomonadidae</taxon>
        <taxon>Thecamonas</taxon>
    </lineage>
</organism>
<evidence type="ECO:0000256" key="2">
    <source>
        <dbReference type="ARBA" id="ARBA00022801"/>
    </source>
</evidence>
<dbReference type="GO" id="GO:0005634">
    <property type="term" value="C:nucleus"/>
    <property type="evidence" value="ECO:0007669"/>
    <property type="project" value="UniProtKB-SubCell"/>
</dbReference>
<comment type="subcellular location">
    <subcellularLocation>
        <location evidence="1 6">Nucleus</location>
    </subcellularLocation>
</comment>
<dbReference type="InterPro" id="IPR023214">
    <property type="entry name" value="HAD_sf"/>
</dbReference>
<dbReference type="AlphaFoldDB" id="A0A0L0DNT9"/>
<dbReference type="SMART" id="SM00577">
    <property type="entry name" value="CPDc"/>
    <property type="match status" value="1"/>
</dbReference>
<comment type="function">
    <text evidence="6">This promotes the activity of RNA polymerase II.</text>
</comment>
<evidence type="ECO:0000256" key="3">
    <source>
        <dbReference type="ARBA" id="ARBA00023242"/>
    </source>
</evidence>
<dbReference type="InterPro" id="IPR004274">
    <property type="entry name" value="FCP1_dom"/>
</dbReference>
<evidence type="ECO:0000256" key="6">
    <source>
        <dbReference type="RuleBase" id="RU366066"/>
    </source>
</evidence>
<keyword evidence="3 6" id="KW-0539">Nucleus</keyword>
<name>A0A0L0DNT9_THETB</name>
<dbReference type="InterPro" id="IPR001357">
    <property type="entry name" value="BRCT_dom"/>
</dbReference>
<gene>
    <name evidence="10" type="ORF">AMSG_01387</name>
</gene>
<evidence type="ECO:0000256" key="1">
    <source>
        <dbReference type="ARBA" id="ARBA00004123"/>
    </source>
</evidence>
<dbReference type="GeneID" id="25561137"/>
<comment type="catalytic activity">
    <reaction evidence="4 6">
        <text>O-phospho-L-seryl-[protein] + H2O = L-seryl-[protein] + phosphate</text>
        <dbReference type="Rhea" id="RHEA:20629"/>
        <dbReference type="Rhea" id="RHEA-COMP:9863"/>
        <dbReference type="Rhea" id="RHEA-COMP:11604"/>
        <dbReference type="ChEBI" id="CHEBI:15377"/>
        <dbReference type="ChEBI" id="CHEBI:29999"/>
        <dbReference type="ChEBI" id="CHEBI:43474"/>
        <dbReference type="ChEBI" id="CHEBI:83421"/>
        <dbReference type="EC" id="3.1.3.16"/>
    </reaction>
</comment>
<dbReference type="Gene3D" id="3.40.50.10190">
    <property type="entry name" value="BRCT domain"/>
    <property type="match status" value="1"/>
</dbReference>
<dbReference type="Gene3D" id="3.40.50.1000">
    <property type="entry name" value="HAD superfamily/HAD-like"/>
    <property type="match status" value="1"/>
</dbReference>
<dbReference type="PANTHER" id="PTHR23081:SF36">
    <property type="entry name" value="RNA POLYMERASE II SUBUNIT A C-TERMINAL DOMAIN PHOSPHATASE"/>
    <property type="match status" value="1"/>
</dbReference>
<dbReference type="InterPro" id="IPR011947">
    <property type="entry name" value="FCP1_euk"/>
</dbReference>
<dbReference type="RefSeq" id="XP_013761990.1">
    <property type="nucleotide sequence ID" value="XM_013906536.1"/>
</dbReference>
<evidence type="ECO:0000256" key="7">
    <source>
        <dbReference type="SAM" id="MobiDB-lite"/>
    </source>
</evidence>
<dbReference type="EMBL" id="GL349437">
    <property type="protein sequence ID" value="KNC53676.1"/>
    <property type="molecule type" value="Genomic_DNA"/>
</dbReference>
<evidence type="ECO:0000313" key="10">
    <source>
        <dbReference type="EMBL" id="KNC53676.1"/>
    </source>
</evidence>
<keyword evidence="11" id="KW-1185">Reference proteome</keyword>
<dbReference type="GO" id="GO:0008420">
    <property type="term" value="F:RNA polymerase II CTD heptapeptide repeat phosphatase activity"/>
    <property type="evidence" value="ECO:0007669"/>
    <property type="project" value="UniProtKB-UniRule"/>
</dbReference>
<dbReference type="PROSITE" id="PS50969">
    <property type="entry name" value="FCP1"/>
    <property type="match status" value="1"/>
</dbReference>
<dbReference type="SUPFAM" id="SSF52113">
    <property type="entry name" value="BRCT domain"/>
    <property type="match status" value="1"/>
</dbReference>
<dbReference type="eggNOG" id="KOG0323">
    <property type="taxonomic scope" value="Eukaryota"/>
</dbReference>
<accession>A0A0L0DNT9</accession>
<dbReference type="Pfam" id="PF00533">
    <property type="entry name" value="BRCT"/>
    <property type="match status" value="1"/>
</dbReference>
<dbReference type="CDD" id="cd07521">
    <property type="entry name" value="HAD_FCP1-like"/>
    <property type="match status" value="1"/>
</dbReference>
<dbReference type="Pfam" id="PF03031">
    <property type="entry name" value="NIF"/>
    <property type="match status" value="1"/>
</dbReference>
<dbReference type="OrthoDB" id="10249888at2759"/>
<dbReference type="Proteomes" id="UP000054408">
    <property type="component" value="Unassembled WGS sequence"/>
</dbReference>
<dbReference type="PROSITE" id="PS50172">
    <property type="entry name" value="BRCT"/>
    <property type="match status" value="1"/>
</dbReference>